<name>A0ABN9QAJ6_9DINO</name>
<accession>A0ABN9QAJ6</accession>
<sequence length="103" mass="10726">AARELGVLLVAVCALQLFARATFTGPPLPAGAADAWPFDPDAAAEDSTGGKDFLEALEADGEPMYELIHGVGYLWLAAALLGARRALGEFTVLALSRLLSISL</sequence>
<keyword evidence="3" id="KW-1185">Reference proteome</keyword>
<feature type="chain" id="PRO_5046806041" evidence="1">
    <location>
        <begin position="22"/>
        <end position="103"/>
    </location>
</feature>
<evidence type="ECO:0000313" key="2">
    <source>
        <dbReference type="EMBL" id="CAK0802883.1"/>
    </source>
</evidence>
<dbReference type="Proteomes" id="UP001189429">
    <property type="component" value="Unassembled WGS sequence"/>
</dbReference>
<evidence type="ECO:0000256" key="1">
    <source>
        <dbReference type="SAM" id="SignalP"/>
    </source>
</evidence>
<feature type="non-terminal residue" evidence="2">
    <location>
        <position position="1"/>
    </location>
</feature>
<keyword evidence="1" id="KW-0732">Signal</keyword>
<comment type="caution">
    <text evidence="2">The sequence shown here is derived from an EMBL/GenBank/DDBJ whole genome shotgun (WGS) entry which is preliminary data.</text>
</comment>
<dbReference type="EMBL" id="CAUYUJ010002897">
    <property type="protein sequence ID" value="CAK0802883.1"/>
    <property type="molecule type" value="Genomic_DNA"/>
</dbReference>
<proteinExistence type="predicted"/>
<protein>
    <submittedName>
        <fullName evidence="2">Uncharacterized protein</fullName>
    </submittedName>
</protein>
<feature type="signal peptide" evidence="1">
    <location>
        <begin position="1"/>
        <end position="21"/>
    </location>
</feature>
<feature type="non-terminal residue" evidence="2">
    <location>
        <position position="103"/>
    </location>
</feature>
<reference evidence="2" key="1">
    <citation type="submission" date="2023-10" db="EMBL/GenBank/DDBJ databases">
        <authorList>
            <person name="Chen Y."/>
            <person name="Shah S."/>
            <person name="Dougan E. K."/>
            <person name="Thang M."/>
            <person name="Chan C."/>
        </authorList>
    </citation>
    <scope>NUCLEOTIDE SEQUENCE [LARGE SCALE GENOMIC DNA]</scope>
</reference>
<organism evidence="2 3">
    <name type="scientific">Prorocentrum cordatum</name>
    <dbReference type="NCBI Taxonomy" id="2364126"/>
    <lineage>
        <taxon>Eukaryota</taxon>
        <taxon>Sar</taxon>
        <taxon>Alveolata</taxon>
        <taxon>Dinophyceae</taxon>
        <taxon>Prorocentrales</taxon>
        <taxon>Prorocentraceae</taxon>
        <taxon>Prorocentrum</taxon>
    </lineage>
</organism>
<evidence type="ECO:0000313" key="3">
    <source>
        <dbReference type="Proteomes" id="UP001189429"/>
    </source>
</evidence>
<gene>
    <name evidence="2" type="ORF">PCOR1329_LOCUS10243</name>
</gene>